<protein>
    <submittedName>
        <fullName evidence="1">HAD family phosphatase</fullName>
    </submittedName>
</protein>
<accession>A0AC61R412</accession>
<gene>
    <name evidence="1" type="ORF">E5336_11920</name>
</gene>
<comment type="caution">
    <text evidence="1">The sequence shown here is derived from an EMBL/GenBank/DDBJ whole genome shotgun (WGS) entry which is preliminary data.</text>
</comment>
<evidence type="ECO:0000313" key="1">
    <source>
        <dbReference type="EMBL" id="TGY64568.1"/>
    </source>
</evidence>
<organism evidence="1 2">
    <name type="scientific">Dubosiella muris</name>
    <dbReference type="NCBI Taxonomy" id="3038133"/>
    <lineage>
        <taxon>Bacteria</taxon>
        <taxon>Bacillati</taxon>
        <taxon>Bacillota</taxon>
        <taxon>Erysipelotrichia</taxon>
        <taxon>Erysipelotrichales</taxon>
        <taxon>Erysipelotrichaceae</taxon>
        <taxon>Dubosiella</taxon>
    </lineage>
</organism>
<name>A0AC61R412_9FIRM</name>
<evidence type="ECO:0000313" key="2">
    <source>
        <dbReference type="Proteomes" id="UP000308836"/>
    </source>
</evidence>
<dbReference type="EMBL" id="SRYG01000039">
    <property type="protein sequence ID" value="TGY64568.1"/>
    <property type="molecule type" value="Genomic_DNA"/>
</dbReference>
<keyword evidence="2" id="KW-1185">Reference proteome</keyword>
<reference evidence="1" key="1">
    <citation type="submission" date="2019-04" db="EMBL/GenBank/DDBJ databases">
        <title>Microbes associate with the intestines of laboratory mice.</title>
        <authorList>
            <person name="Navarre W."/>
            <person name="Wong E."/>
            <person name="Huang K."/>
            <person name="Tropini C."/>
            <person name="Ng K."/>
            <person name="Yu B."/>
        </authorList>
    </citation>
    <scope>NUCLEOTIDE SEQUENCE</scope>
    <source>
        <strain evidence="1">NM09_H32</strain>
    </source>
</reference>
<sequence>MKKTTIQAAFFDIDGTLYDHETKQIPALHMEMLRALQRQGIKICLCSGRAMPLLRNLGIDDAIAWDGYVCGNGSYVYDRDRQPLYQNVIPADSARQLFQLAAQDGFGLLVAGNCVFTTRDDPDTRALLDAVSLVDIPKRDLQPEDEFCIVSLAIADTQTRRPAYEAVPHVQVLYNTLSVDIMRDDLSKYEGIKVLMRHFGFEPGAYMAFGDALNDLEMLEHAALAGAMADGDPRVLARVENHCPSVKEAGIYTFLSERVWL</sequence>
<dbReference type="Proteomes" id="UP000308836">
    <property type="component" value="Unassembled WGS sequence"/>
</dbReference>
<proteinExistence type="predicted"/>